<name>A0ABQ3UYN8_9CHLR</name>
<evidence type="ECO:0000313" key="1">
    <source>
        <dbReference type="EMBL" id="GHO57788.1"/>
    </source>
</evidence>
<gene>
    <name evidence="1" type="ORF">KSB_62630</name>
</gene>
<reference evidence="1 2" key="1">
    <citation type="journal article" date="2021" name="Int. J. Syst. Evol. Microbiol.">
        <title>Reticulibacter mediterranei gen. nov., sp. nov., within the new family Reticulibacteraceae fam. nov., and Ktedonospora formicarum gen. nov., sp. nov., Ktedonobacter robiniae sp. nov., Dictyobacter formicarum sp. nov. and Dictyobacter arantiisoli sp. nov., belonging to the class Ktedonobacteria.</title>
        <authorList>
            <person name="Yabe S."/>
            <person name="Zheng Y."/>
            <person name="Wang C.M."/>
            <person name="Sakai Y."/>
            <person name="Abe K."/>
            <person name="Yokota A."/>
            <person name="Donadio S."/>
            <person name="Cavaletti L."/>
            <person name="Monciardini P."/>
        </authorList>
    </citation>
    <scope>NUCLEOTIDE SEQUENCE [LARGE SCALE GENOMIC DNA]</scope>
    <source>
        <strain evidence="1 2">SOSP1-30</strain>
    </source>
</reference>
<comment type="caution">
    <text evidence="1">The sequence shown here is derived from an EMBL/GenBank/DDBJ whole genome shotgun (WGS) entry which is preliminary data.</text>
</comment>
<dbReference type="Proteomes" id="UP000654345">
    <property type="component" value="Unassembled WGS sequence"/>
</dbReference>
<protein>
    <submittedName>
        <fullName evidence="1">Uncharacterized protein</fullName>
    </submittedName>
</protein>
<sequence>MTTQLGRVGTILLPLGEEQQQDKIVQQACQAVALARACGARSVALSARLAAQTNEGQLIQESQYVRAGHRPRLTTTDATTSAAALLNLEWVLARVARDLCRERVAVMVGPDPLASTCLRLLLATLPHPASLTICVFPDQDTSVEELVAALQAFGFQGEMVLCEMQGGGEGVPDVMYEATLFFGTPSLLEGLDMTRLRGRDTSVHACRSLAAGVSAISGTDVHTGRHPCSPGG</sequence>
<proteinExistence type="predicted"/>
<dbReference type="EMBL" id="BNJG01000002">
    <property type="protein sequence ID" value="GHO57788.1"/>
    <property type="molecule type" value="Genomic_DNA"/>
</dbReference>
<organism evidence="1 2">
    <name type="scientific">Ktedonobacter robiniae</name>
    <dbReference type="NCBI Taxonomy" id="2778365"/>
    <lineage>
        <taxon>Bacteria</taxon>
        <taxon>Bacillati</taxon>
        <taxon>Chloroflexota</taxon>
        <taxon>Ktedonobacteria</taxon>
        <taxon>Ktedonobacterales</taxon>
        <taxon>Ktedonobacteraceae</taxon>
        <taxon>Ktedonobacter</taxon>
    </lineage>
</organism>
<keyword evidence="2" id="KW-1185">Reference proteome</keyword>
<dbReference type="RefSeq" id="WP_201374093.1">
    <property type="nucleotide sequence ID" value="NZ_BNJG01000002.1"/>
</dbReference>
<evidence type="ECO:0000313" key="2">
    <source>
        <dbReference type="Proteomes" id="UP000654345"/>
    </source>
</evidence>
<accession>A0ABQ3UYN8</accession>